<dbReference type="EMBL" id="JAMFTS010000001">
    <property type="protein sequence ID" value="KAJ4820852.1"/>
    <property type="molecule type" value="Genomic_DNA"/>
</dbReference>
<evidence type="ECO:0000259" key="1">
    <source>
        <dbReference type="Pfam" id="PF13966"/>
    </source>
</evidence>
<dbReference type="InterPro" id="IPR044730">
    <property type="entry name" value="RNase_H-like_dom_plant"/>
</dbReference>
<keyword evidence="3" id="KW-1185">Reference proteome</keyword>
<dbReference type="Proteomes" id="UP001140206">
    <property type="component" value="Chromosome 1"/>
</dbReference>
<sequence>MCGGLGLRDFSCLNAAFNLKCLWKIAADSSALWVRVAKAKYLKDESFWLSTRRTRCTALWRAIMDARSTIQQHVNWQLGDGTLCRAFGQPWHDLWHLIKPASLNQNHIVVSELLNVEGGWDTSKLIQVFGFATALFISISVKPPQSNPRREDRLIFTYAKNGKFSLRKAYLLLAPASPSPTFNQKLLKALWQTQGLLPRVRIFLWKTMHNSLPLGDILGRRIANVPRPCSLCGYTAETITHALFKCPWARTLWLSSEFGLRTDELDDNVTALLMTIFGEPEENRTRLMANHLWALWKLRCKEVYEAKKTTPLQFLTLANSYEKLAILSGTTPGSDGCTISQQVQVGSITCAVDGSFLLPDSAGWAYLLSDGGGRMIEYGLQAGLLSSPLHAEIMAMLGATTAASKKGIQDCIFYTDCANLNLVINGSLQADQLDWRVYHDLLSVIHIFRTNPGYSCAHTFVSTVLSPFPLLFINLSSRAPSPSHSHSPPPKPLLLFLLSLATVTSPLSFTLSRSDPYSTLLSVTYLLHPSSQIRTIRAPPHYSPPPFPFLNLSSTHGQSQTPPLFPLSETLASSTASHTHSTFSLLILVATAIGSGNGDDWRLIGGKATLVATGEV</sequence>
<dbReference type="CDD" id="cd06222">
    <property type="entry name" value="RNase_H_like"/>
    <property type="match status" value="1"/>
</dbReference>
<reference evidence="2" key="1">
    <citation type="submission" date="2022-08" db="EMBL/GenBank/DDBJ databases">
        <authorList>
            <person name="Marques A."/>
        </authorList>
    </citation>
    <scope>NUCLEOTIDE SEQUENCE</scope>
    <source>
        <strain evidence="2">RhyPub2mFocal</strain>
        <tissue evidence="2">Leaves</tissue>
    </source>
</reference>
<proteinExistence type="predicted"/>
<dbReference type="AlphaFoldDB" id="A0AAV8HT50"/>
<dbReference type="InterPro" id="IPR036397">
    <property type="entry name" value="RNaseH_sf"/>
</dbReference>
<accession>A0AAV8HT50</accession>
<gene>
    <name evidence="2" type="ORF">LUZ62_033418</name>
</gene>
<comment type="caution">
    <text evidence="2">The sequence shown here is derived from an EMBL/GenBank/DDBJ whole genome shotgun (WGS) entry which is preliminary data.</text>
</comment>
<evidence type="ECO:0000313" key="2">
    <source>
        <dbReference type="EMBL" id="KAJ4820852.1"/>
    </source>
</evidence>
<dbReference type="InterPro" id="IPR026960">
    <property type="entry name" value="RVT-Znf"/>
</dbReference>
<feature type="domain" description="Reverse transcriptase zinc-binding" evidence="1">
    <location>
        <begin position="164"/>
        <end position="253"/>
    </location>
</feature>
<evidence type="ECO:0000313" key="3">
    <source>
        <dbReference type="Proteomes" id="UP001140206"/>
    </source>
</evidence>
<dbReference type="Pfam" id="PF13966">
    <property type="entry name" value="zf-RVT"/>
    <property type="match status" value="1"/>
</dbReference>
<dbReference type="Gene3D" id="3.30.420.10">
    <property type="entry name" value="Ribonuclease H-like superfamily/Ribonuclease H"/>
    <property type="match status" value="1"/>
</dbReference>
<name>A0AAV8HT50_9POAL</name>
<protein>
    <submittedName>
        <fullName evidence="2">Ribonuclease H-like superfamily protein</fullName>
    </submittedName>
</protein>
<dbReference type="GO" id="GO:0003676">
    <property type="term" value="F:nucleic acid binding"/>
    <property type="evidence" value="ECO:0007669"/>
    <property type="project" value="InterPro"/>
</dbReference>
<organism evidence="2 3">
    <name type="scientific">Rhynchospora pubera</name>
    <dbReference type="NCBI Taxonomy" id="906938"/>
    <lineage>
        <taxon>Eukaryota</taxon>
        <taxon>Viridiplantae</taxon>
        <taxon>Streptophyta</taxon>
        <taxon>Embryophyta</taxon>
        <taxon>Tracheophyta</taxon>
        <taxon>Spermatophyta</taxon>
        <taxon>Magnoliopsida</taxon>
        <taxon>Liliopsida</taxon>
        <taxon>Poales</taxon>
        <taxon>Cyperaceae</taxon>
        <taxon>Cyperoideae</taxon>
        <taxon>Rhynchosporeae</taxon>
        <taxon>Rhynchospora</taxon>
    </lineage>
</organism>